<organism evidence="7 8">
    <name type="scientific">Pigmentiphaga kullae</name>
    <dbReference type="NCBI Taxonomy" id="151784"/>
    <lineage>
        <taxon>Bacteria</taxon>
        <taxon>Pseudomonadati</taxon>
        <taxon>Pseudomonadota</taxon>
        <taxon>Betaproteobacteria</taxon>
        <taxon>Burkholderiales</taxon>
        <taxon>Alcaligenaceae</taxon>
        <taxon>Pigmentiphaga</taxon>
    </lineage>
</organism>
<feature type="domain" description="Thiamine pyrophosphate enzyme TPP-binding" evidence="5">
    <location>
        <begin position="395"/>
        <end position="539"/>
    </location>
</feature>
<dbReference type="Gene3D" id="3.40.50.970">
    <property type="match status" value="2"/>
</dbReference>
<dbReference type="PROSITE" id="PS00187">
    <property type="entry name" value="TPP_ENZYMES"/>
    <property type="match status" value="1"/>
</dbReference>
<dbReference type="Pfam" id="PF02775">
    <property type="entry name" value="TPP_enzyme_C"/>
    <property type="match status" value="1"/>
</dbReference>
<dbReference type="GO" id="GO:0000287">
    <property type="term" value="F:magnesium ion binding"/>
    <property type="evidence" value="ECO:0007669"/>
    <property type="project" value="InterPro"/>
</dbReference>
<gene>
    <name evidence="7" type="ORF">EV675_1472</name>
</gene>
<proteinExistence type="inferred from homology"/>
<dbReference type="InterPro" id="IPR029061">
    <property type="entry name" value="THDP-binding"/>
</dbReference>
<dbReference type="AlphaFoldDB" id="A0A4Q7NKK5"/>
<dbReference type="InterPro" id="IPR012001">
    <property type="entry name" value="Thiamin_PyroP_enz_TPP-bd_dom"/>
</dbReference>
<feature type="domain" description="Thiamine pyrophosphate enzyme central" evidence="4">
    <location>
        <begin position="196"/>
        <end position="339"/>
    </location>
</feature>
<reference evidence="7 8" key="1">
    <citation type="submission" date="2019-02" db="EMBL/GenBank/DDBJ databases">
        <title>Genomic Encyclopedia of Type Strains, Phase IV (KMG-IV): sequencing the most valuable type-strain genomes for metagenomic binning, comparative biology and taxonomic classification.</title>
        <authorList>
            <person name="Goeker M."/>
        </authorList>
    </citation>
    <scope>NUCLEOTIDE SEQUENCE [LARGE SCALE GENOMIC DNA]</scope>
    <source>
        <strain evidence="7 8">K24</strain>
    </source>
</reference>
<keyword evidence="2 3" id="KW-0786">Thiamine pyrophosphate</keyword>
<dbReference type="NCBIfam" id="NF006052">
    <property type="entry name" value="PRK08199.1"/>
    <property type="match status" value="1"/>
</dbReference>
<dbReference type="SUPFAM" id="SSF52467">
    <property type="entry name" value="DHS-like NAD/FAD-binding domain"/>
    <property type="match status" value="1"/>
</dbReference>
<dbReference type="GO" id="GO:0003984">
    <property type="term" value="F:acetolactate synthase activity"/>
    <property type="evidence" value="ECO:0007669"/>
    <property type="project" value="TreeGrafter"/>
</dbReference>
<evidence type="ECO:0000256" key="2">
    <source>
        <dbReference type="ARBA" id="ARBA00023052"/>
    </source>
</evidence>
<dbReference type="SUPFAM" id="SSF52518">
    <property type="entry name" value="Thiamin diphosphate-binding fold (THDP-binding)"/>
    <property type="match status" value="2"/>
</dbReference>
<evidence type="ECO:0000256" key="1">
    <source>
        <dbReference type="ARBA" id="ARBA00007812"/>
    </source>
</evidence>
<dbReference type="GO" id="GO:0005948">
    <property type="term" value="C:acetolactate synthase complex"/>
    <property type="evidence" value="ECO:0007669"/>
    <property type="project" value="TreeGrafter"/>
</dbReference>
<dbReference type="InterPro" id="IPR011766">
    <property type="entry name" value="TPP_enzyme_TPP-bd"/>
</dbReference>
<keyword evidence="8" id="KW-1185">Reference proteome</keyword>
<comment type="caution">
    <text evidence="7">The sequence shown here is derived from an EMBL/GenBank/DDBJ whole genome shotgun (WGS) entry which is preliminary data.</text>
</comment>
<evidence type="ECO:0000259" key="6">
    <source>
        <dbReference type="Pfam" id="PF02776"/>
    </source>
</evidence>
<feature type="domain" description="Thiamine pyrophosphate enzyme N-terminal TPP-binding" evidence="6">
    <location>
        <begin position="9"/>
        <end position="118"/>
    </location>
</feature>
<accession>A0A4Q7NKK5</accession>
<evidence type="ECO:0000259" key="5">
    <source>
        <dbReference type="Pfam" id="PF02775"/>
    </source>
</evidence>
<dbReference type="GO" id="GO:0009099">
    <property type="term" value="P:L-valine biosynthetic process"/>
    <property type="evidence" value="ECO:0007669"/>
    <property type="project" value="TreeGrafter"/>
</dbReference>
<name>A0A4Q7NKK5_9BURK</name>
<dbReference type="InterPro" id="IPR045229">
    <property type="entry name" value="TPP_enz"/>
</dbReference>
<dbReference type="Gene3D" id="3.40.50.1220">
    <property type="entry name" value="TPP-binding domain"/>
    <property type="match status" value="1"/>
</dbReference>
<dbReference type="RefSeq" id="WP_165404482.1">
    <property type="nucleotide sequence ID" value="NZ_SGXC01000001.1"/>
</dbReference>
<dbReference type="GO" id="GO:0009097">
    <property type="term" value="P:isoleucine biosynthetic process"/>
    <property type="evidence" value="ECO:0007669"/>
    <property type="project" value="TreeGrafter"/>
</dbReference>
<dbReference type="Proteomes" id="UP000292445">
    <property type="component" value="Unassembled WGS sequence"/>
</dbReference>
<dbReference type="PANTHER" id="PTHR18968">
    <property type="entry name" value="THIAMINE PYROPHOSPHATE ENZYMES"/>
    <property type="match status" value="1"/>
</dbReference>
<evidence type="ECO:0000259" key="4">
    <source>
        <dbReference type="Pfam" id="PF00205"/>
    </source>
</evidence>
<comment type="similarity">
    <text evidence="1 3">Belongs to the TPP enzyme family.</text>
</comment>
<dbReference type="Pfam" id="PF00205">
    <property type="entry name" value="TPP_enzyme_M"/>
    <property type="match status" value="1"/>
</dbReference>
<protein>
    <submittedName>
        <fullName evidence="7">Acetolactate synthase-1/2/3 large subunit</fullName>
    </submittedName>
</protein>
<dbReference type="CDD" id="cd00568">
    <property type="entry name" value="TPP_enzymes"/>
    <property type="match status" value="1"/>
</dbReference>
<dbReference type="GO" id="GO:0050660">
    <property type="term" value="F:flavin adenine dinucleotide binding"/>
    <property type="evidence" value="ECO:0007669"/>
    <property type="project" value="TreeGrafter"/>
</dbReference>
<dbReference type="CDD" id="cd07035">
    <property type="entry name" value="TPP_PYR_POX_like"/>
    <property type="match status" value="1"/>
</dbReference>
<evidence type="ECO:0000313" key="7">
    <source>
        <dbReference type="EMBL" id="RZS85448.1"/>
    </source>
</evidence>
<evidence type="ECO:0000256" key="3">
    <source>
        <dbReference type="RuleBase" id="RU362132"/>
    </source>
</evidence>
<dbReference type="Pfam" id="PF02776">
    <property type="entry name" value="TPP_enzyme_N"/>
    <property type="match status" value="1"/>
</dbReference>
<evidence type="ECO:0000313" key="8">
    <source>
        <dbReference type="Proteomes" id="UP000292445"/>
    </source>
</evidence>
<dbReference type="InterPro" id="IPR000399">
    <property type="entry name" value="TPP-bd_CS"/>
</dbReference>
<sequence length="550" mass="57283">MIPLPSARNGAAILADTLHGFGVRHVLHIPGEGILEIVDALAGRHADVRLTSFRHEAGMAYAAQALGRMADMPGVCLAARAPGALNTLLAVHTAETDAAPMLLIVGQADARQAGRDPLGGQDLGEVFRPVAKSVLYAGQAERLPEVLARAWRDAMAGRRGPVVVIVPEDALHQEARVPDLPPPAPVHPAPAAHDLEQLRALCAAARRPLLLLGGTGWDEASLDRVSAFAARAGWPVATAYRRADLIDHADPRFVGETGIGIAPALAEGVAQADLVLAVNVRLGEINTFGAGGFGGFKLLEAPLPSQTLVHVHAEAGELNRVFQADLAIQAGPREFAAALDGLPVPPLADGAWLTGLRAARERYVGTGACEAPLDLREAFEQLRAHLPARAAVTVGAGAYAVWLHRYFALRRGDALLGPKSGAMGYGLPAAVGVALADPSRPVVAVAGDGCFLMHAEELATAVQEGLKILVLVVNNAGYGAIRGSQMRLFGRAVGTDLRNPSFADYARAFGAHAERVETTDGFLPALERARAAAGPALIELVVPASVGKPA</sequence>
<dbReference type="EMBL" id="SGXC01000001">
    <property type="protein sequence ID" value="RZS85448.1"/>
    <property type="molecule type" value="Genomic_DNA"/>
</dbReference>
<dbReference type="PANTHER" id="PTHR18968:SF120">
    <property type="entry name" value="ACETOLACTATE SYNTHASE LARGE SUBUNIT"/>
    <property type="match status" value="1"/>
</dbReference>
<dbReference type="InterPro" id="IPR012000">
    <property type="entry name" value="Thiamin_PyroP_enz_cen_dom"/>
</dbReference>
<dbReference type="GO" id="GO:0030976">
    <property type="term" value="F:thiamine pyrophosphate binding"/>
    <property type="evidence" value="ECO:0007669"/>
    <property type="project" value="InterPro"/>
</dbReference>
<dbReference type="InterPro" id="IPR029035">
    <property type="entry name" value="DHS-like_NAD/FAD-binding_dom"/>
</dbReference>